<gene>
    <name evidence="1" type="ORF">LPLAT_LOCUS10494</name>
</gene>
<protein>
    <submittedName>
        <fullName evidence="1">Uncharacterized protein</fullName>
    </submittedName>
</protein>
<organism evidence="1 2">
    <name type="scientific">Lasius platythorax</name>
    <dbReference type="NCBI Taxonomy" id="488582"/>
    <lineage>
        <taxon>Eukaryota</taxon>
        <taxon>Metazoa</taxon>
        <taxon>Ecdysozoa</taxon>
        <taxon>Arthropoda</taxon>
        <taxon>Hexapoda</taxon>
        <taxon>Insecta</taxon>
        <taxon>Pterygota</taxon>
        <taxon>Neoptera</taxon>
        <taxon>Endopterygota</taxon>
        <taxon>Hymenoptera</taxon>
        <taxon>Apocrita</taxon>
        <taxon>Aculeata</taxon>
        <taxon>Formicoidea</taxon>
        <taxon>Formicidae</taxon>
        <taxon>Formicinae</taxon>
        <taxon>Lasius</taxon>
        <taxon>Lasius</taxon>
    </lineage>
</organism>
<name>A0AAV2NYE1_9HYME</name>
<evidence type="ECO:0000313" key="1">
    <source>
        <dbReference type="EMBL" id="CAL1684997.1"/>
    </source>
</evidence>
<evidence type="ECO:0000313" key="2">
    <source>
        <dbReference type="Proteomes" id="UP001497644"/>
    </source>
</evidence>
<dbReference type="Proteomes" id="UP001497644">
    <property type="component" value="Chromosome 5"/>
</dbReference>
<accession>A0AAV2NYE1</accession>
<reference evidence="1" key="1">
    <citation type="submission" date="2024-04" db="EMBL/GenBank/DDBJ databases">
        <authorList>
            <consortium name="Molecular Ecology Group"/>
        </authorList>
    </citation>
    <scope>NUCLEOTIDE SEQUENCE</scope>
</reference>
<dbReference type="AlphaFoldDB" id="A0AAV2NYE1"/>
<sequence length="107" mass="11735">MRKKATIRVVYTGIGVKLDYGGELPSLTASECNDPELINSPLRLEHNPALTAGLQQVKAAPAVIKAARISDRALQPGFNTEIYFRFVSASPVIDRKAQHEANLVYEL</sequence>
<keyword evidence="2" id="KW-1185">Reference proteome</keyword>
<proteinExistence type="predicted"/>
<dbReference type="EMBL" id="OZ034828">
    <property type="protein sequence ID" value="CAL1684997.1"/>
    <property type="molecule type" value="Genomic_DNA"/>
</dbReference>